<protein>
    <submittedName>
        <fullName evidence="2">DUF4214 domain-containing protein</fullName>
    </submittedName>
</protein>
<dbReference type="InterPro" id="IPR038081">
    <property type="entry name" value="CalX-like_sf"/>
</dbReference>
<dbReference type="InterPro" id="IPR038255">
    <property type="entry name" value="PBS_linker_sf"/>
</dbReference>
<accession>A0ABY4AID0</accession>
<name>A0ABY4AID0_9BURK</name>
<dbReference type="InterPro" id="IPR025282">
    <property type="entry name" value="DUF4214"/>
</dbReference>
<proteinExistence type="predicted"/>
<evidence type="ECO:0000313" key="3">
    <source>
        <dbReference type="Proteomes" id="UP000831607"/>
    </source>
</evidence>
<dbReference type="Pfam" id="PF13946">
    <property type="entry name" value="DUF4214"/>
    <property type="match status" value="1"/>
</dbReference>
<evidence type="ECO:0000259" key="1">
    <source>
        <dbReference type="Pfam" id="PF13946"/>
    </source>
</evidence>
<keyword evidence="3" id="KW-1185">Reference proteome</keyword>
<evidence type="ECO:0000313" key="2">
    <source>
        <dbReference type="EMBL" id="UOD49853.1"/>
    </source>
</evidence>
<feature type="domain" description="DUF4214" evidence="1">
    <location>
        <begin position="336"/>
        <end position="404"/>
    </location>
</feature>
<organism evidence="2 3">
    <name type="scientific">Orrella daihaiensis</name>
    <dbReference type="NCBI Taxonomy" id="2782176"/>
    <lineage>
        <taxon>Bacteria</taxon>
        <taxon>Pseudomonadati</taxon>
        <taxon>Pseudomonadota</taxon>
        <taxon>Betaproteobacteria</taxon>
        <taxon>Burkholderiales</taxon>
        <taxon>Alcaligenaceae</taxon>
        <taxon>Orrella</taxon>
    </lineage>
</organism>
<dbReference type="EMBL" id="CP063982">
    <property type="protein sequence ID" value="UOD49853.1"/>
    <property type="molecule type" value="Genomic_DNA"/>
</dbReference>
<dbReference type="Proteomes" id="UP000831607">
    <property type="component" value="Chromosome"/>
</dbReference>
<dbReference type="SUPFAM" id="SSF141072">
    <property type="entry name" value="CalX-like"/>
    <property type="match status" value="1"/>
</dbReference>
<dbReference type="Gene3D" id="1.10.3130.20">
    <property type="entry name" value="Phycobilisome linker domain"/>
    <property type="match status" value="1"/>
</dbReference>
<dbReference type="RefSeq" id="WP_243478099.1">
    <property type="nucleotide sequence ID" value="NZ_CP063982.1"/>
</dbReference>
<gene>
    <name evidence="2" type="ORF">DHf2319_10420</name>
</gene>
<sequence>MTTSKVQFDLVAQNLSRTEGMVAEFLIDAGSPHRDTGYRAGDVLQYQISGLTLDDIDSASLSGTVTLDRNLQAIVGIPLKIDGVQEGEEILRLRVFDDQWSVTNQMKVLDGAWQTPVYRFDVVAQNLSVLEGRTASFVVNAQSPHHDVVYRPGDRLNYVISGVDASDLVFGNLSGFVVLDKNHEATISIPILADDQVEGAETLRITVSSPFYQASSQVPIEDLVTSEGPPESLSIQGSERVDILFAQTTRDKVQVTVDSEATWIREFDDAGNATDYQLIDIERLSFEDTSLALDINGTAGQAFRLYKAALDRLPEAEGLGYWIAKLDSVLSLTDAAAGFVSSAEFQATYGATVNDAAFIDLLYANVLDRAPDAEGFAYWQSKMADGMTREQVLIHFSESPENKLNVAQYVSQGIVYTPFLD</sequence>
<reference evidence="2 3" key="1">
    <citation type="submission" date="2020-11" db="EMBL/GenBank/DDBJ databases">
        <title>Algicoccus daihaiensis sp.nov., isolated from Daihai Lake in Inner Mongolia.</title>
        <authorList>
            <person name="Kai J."/>
        </authorList>
    </citation>
    <scope>NUCLEOTIDE SEQUENCE [LARGE SCALE GENOMIC DNA]</scope>
    <source>
        <strain evidence="3">f23</strain>
    </source>
</reference>